<dbReference type="EMBL" id="VNWK01000024">
    <property type="protein sequence ID" value="TXJ95082.1"/>
    <property type="molecule type" value="Genomic_DNA"/>
</dbReference>
<feature type="transmembrane region" description="Helical" evidence="1">
    <location>
        <begin position="39"/>
        <end position="58"/>
    </location>
</feature>
<organism evidence="2 4">
    <name type="scientific">Flagellimonas pelagia</name>
    <dbReference type="NCBI Taxonomy" id="2306998"/>
    <lineage>
        <taxon>Bacteria</taxon>
        <taxon>Pseudomonadati</taxon>
        <taxon>Bacteroidota</taxon>
        <taxon>Flavobacteriia</taxon>
        <taxon>Flavobacteriales</taxon>
        <taxon>Flavobacteriaceae</taxon>
        <taxon>Flagellimonas</taxon>
    </lineage>
</organism>
<evidence type="ECO:0000313" key="3">
    <source>
        <dbReference type="EMBL" id="TXJ95082.1"/>
    </source>
</evidence>
<proteinExistence type="predicted"/>
<sequence length="89" mass="9850">MVRIGLGVTLILFGLDMFFELLPHNQVMIKEFVFACHGLLTNEFIMSMVGVVELISGICSIIGRWIIVALSVMVSIAFGILGFNFKVDI</sequence>
<evidence type="ECO:0000313" key="4">
    <source>
        <dbReference type="Proteomes" id="UP000266691"/>
    </source>
</evidence>
<reference evidence="2 4" key="1">
    <citation type="submission" date="2018-08" db="EMBL/GenBank/DDBJ databases">
        <title>Proposal of Muricauda 72 sp.nov. and Muricauda NH166 sp.nov., isolated from seawater.</title>
        <authorList>
            <person name="Cheng H."/>
            <person name="Wu Y.-H."/>
            <person name="Guo L.-L."/>
            <person name="Xu X.-W."/>
        </authorList>
    </citation>
    <scope>NUCLEOTIDE SEQUENCE [LARGE SCALE GENOMIC DNA]</scope>
    <source>
        <strain evidence="2 4">72</strain>
    </source>
</reference>
<dbReference type="OrthoDB" id="1448764at2"/>
<feature type="transmembrane region" description="Helical" evidence="1">
    <location>
        <begin position="65"/>
        <end position="85"/>
    </location>
</feature>
<dbReference type="RefSeq" id="WP_036383518.1">
    <property type="nucleotide sequence ID" value="NZ_QXFI01000024.1"/>
</dbReference>
<gene>
    <name evidence="2" type="ORF">D2V05_08540</name>
    <name evidence="3" type="ORF">FQ017_08465</name>
</gene>
<dbReference type="Proteomes" id="UP000266691">
    <property type="component" value="Unassembled WGS sequence"/>
</dbReference>
<protein>
    <submittedName>
        <fullName evidence="2">DoxX family membrane protein</fullName>
    </submittedName>
</protein>
<keyword evidence="5" id="KW-1185">Reference proteome</keyword>
<name>A0A3A1NIY1_9FLAO</name>
<dbReference type="AlphaFoldDB" id="A0A3A1NIY1"/>
<reference evidence="3 5" key="2">
    <citation type="submission" date="2019-07" db="EMBL/GenBank/DDBJ databases">
        <title>Draft genome of two Muricauda strains isolated from deep sea.</title>
        <authorList>
            <person name="Sun C."/>
        </authorList>
    </citation>
    <scope>NUCLEOTIDE SEQUENCE [LARGE SCALE GENOMIC DNA]</scope>
    <source>
        <strain evidence="3 5">72</strain>
    </source>
</reference>
<dbReference type="Proteomes" id="UP000321621">
    <property type="component" value="Unassembled WGS sequence"/>
</dbReference>
<keyword evidence="1" id="KW-0472">Membrane</keyword>
<evidence type="ECO:0000313" key="5">
    <source>
        <dbReference type="Proteomes" id="UP000321621"/>
    </source>
</evidence>
<accession>A0A3A1NIY1</accession>
<keyword evidence="1" id="KW-1133">Transmembrane helix</keyword>
<dbReference type="EMBL" id="QXFI01000024">
    <property type="protein sequence ID" value="RIV44777.1"/>
    <property type="molecule type" value="Genomic_DNA"/>
</dbReference>
<comment type="caution">
    <text evidence="2">The sequence shown here is derived from an EMBL/GenBank/DDBJ whole genome shotgun (WGS) entry which is preliminary data.</text>
</comment>
<keyword evidence="1" id="KW-0812">Transmembrane</keyword>
<evidence type="ECO:0000256" key="1">
    <source>
        <dbReference type="SAM" id="Phobius"/>
    </source>
</evidence>
<evidence type="ECO:0000313" key="2">
    <source>
        <dbReference type="EMBL" id="RIV44777.1"/>
    </source>
</evidence>